<name>A0A081S5Y7_9ARCH</name>
<dbReference type="InterPro" id="IPR052048">
    <property type="entry name" value="ST_Response_Regulator"/>
</dbReference>
<dbReference type="SMART" id="SM00448">
    <property type="entry name" value="REC"/>
    <property type="match status" value="1"/>
</dbReference>
<sequence length="125" mass="14031">MVIQVLVVDDGETILNTFVDLLEAYKINVVGTAKNGEDAVEQFKKLSPDVTFLDIMMPEFDGHYALQEIRSISKTANVIMVTGGGDEEIEKLSKFNPSYVIHKPFQMCTLLHVLKNELKLEIDSN</sequence>
<organism evidence="2 3">
    <name type="scientific">Marine Group I thaumarchaeote SCGC AAA799-E16</name>
    <dbReference type="NCBI Taxonomy" id="1502292"/>
    <lineage>
        <taxon>Archaea</taxon>
        <taxon>Nitrososphaerota</taxon>
        <taxon>Marine Group I</taxon>
    </lineage>
</organism>
<dbReference type="AlphaFoldDB" id="A0A081S5Y7"/>
<dbReference type="Pfam" id="PF00072">
    <property type="entry name" value="Response_reg"/>
    <property type="match status" value="1"/>
</dbReference>
<dbReference type="EMBL" id="JNVL01000010">
    <property type="protein sequence ID" value="KER06340.1"/>
    <property type="molecule type" value="Genomic_DNA"/>
</dbReference>
<dbReference type="PROSITE" id="PS50110">
    <property type="entry name" value="RESPONSE_REGULATORY"/>
    <property type="match status" value="1"/>
</dbReference>
<feature type="domain" description="Response regulatory" evidence="1">
    <location>
        <begin position="4"/>
        <end position="118"/>
    </location>
</feature>
<protein>
    <submittedName>
        <fullName evidence="2">Stage 0 sporulation protein A</fullName>
    </submittedName>
</protein>
<gene>
    <name evidence="2" type="primary">spo0A</name>
    <name evidence="2" type="ORF">AAA799E16_00852</name>
</gene>
<evidence type="ECO:0000313" key="3">
    <source>
        <dbReference type="Proteomes" id="UP000028027"/>
    </source>
</evidence>
<dbReference type="SUPFAM" id="SSF52172">
    <property type="entry name" value="CheY-like"/>
    <property type="match status" value="1"/>
</dbReference>
<evidence type="ECO:0000259" key="1">
    <source>
        <dbReference type="PROSITE" id="PS50110"/>
    </source>
</evidence>
<dbReference type="GO" id="GO:0000160">
    <property type="term" value="P:phosphorelay signal transduction system"/>
    <property type="evidence" value="ECO:0007669"/>
    <property type="project" value="InterPro"/>
</dbReference>
<dbReference type="Gene3D" id="3.40.50.2300">
    <property type="match status" value="1"/>
</dbReference>
<reference evidence="2 3" key="1">
    <citation type="submission" date="2014-06" db="EMBL/GenBank/DDBJ databases">
        <authorList>
            <person name="Ngugi D.K."/>
            <person name="Blom J."/>
            <person name="Alam I."/>
            <person name="Rashid M."/>
            <person name="Ba Alawi W."/>
            <person name="Zhang G."/>
            <person name="Hikmawan T."/>
            <person name="Guan Y."/>
            <person name="Antunes A."/>
            <person name="Siam R."/>
            <person name="Eldorry H."/>
            <person name="Bajic V."/>
            <person name="Stingl U."/>
        </authorList>
    </citation>
    <scope>NUCLEOTIDE SEQUENCE [LARGE SCALE GENOMIC DNA]</scope>
    <source>
        <strain evidence="2">SCGC AAA799-E16</strain>
    </source>
</reference>
<dbReference type="PANTHER" id="PTHR43228">
    <property type="entry name" value="TWO-COMPONENT RESPONSE REGULATOR"/>
    <property type="match status" value="1"/>
</dbReference>
<dbReference type="Proteomes" id="UP000028027">
    <property type="component" value="Unassembled WGS sequence"/>
</dbReference>
<keyword evidence="3" id="KW-1185">Reference proteome</keyword>
<evidence type="ECO:0000313" key="2">
    <source>
        <dbReference type="EMBL" id="KER06340.1"/>
    </source>
</evidence>
<proteinExistence type="predicted"/>
<accession>A0A081S5Y7</accession>
<comment type="caution">
    <text evidence="2">The sequence shown here is derived from an EMBL/GenBank/DDBJ whole genome shotgun (WGS) entry which is preliminary data.</text>
</comment>
<dbReference type="PANTHER" id="PTHR43228:SF1">
    <property type="entry name" value="TWO-COMPONENT RESPONSE REGULATOR ARR22"/>
    <property type="match status" value="1"/>
</dbReference>
<dbReference type="InterPro" id="IPR011006">
    <property type="entry name" value="CheY-like_superfamily"/>
</dbReference>
<dbReference type="InterPro" id="IPR001789">
    <property type="entry name" value="Sig_transdc_resp-reg_receiver"/>
</dbReference>